<feature type="transmembrane region" description="Helical" evidence="7">
    <location>
        <begin position="381"/>
        <end position="401"/>
    </location>
</feature>
<feature type="transmembrane region" description="Helical" evidence="7">
    <location>
        <begin position="311"/>
        <end position="332"/>
    </location>
</feature>
<dbReference type="PANTHER" id="PTHR21229">
    <property type="entry name" value="LUNG SEVEN TRANSMEMBRANE RECEPTOR"/>
    <property type="match status" value="1"/>
</dbReference>
<dbReference type="Pfam" id="PF21904">
    <property type="entry name" value="CAND6-7_N"/>
    <property type="match status" value="1"/>
</dbReference>
<dbReference type="InterPro" id="IPR009637">
    <property type="entry name" value="GPR107/GPR108-like"/>
</dbReference>
<dbReference type="GO" id="GO:0005794">
    <property type="term" value="C:Golgi apparatus"/>
    <property type="evidence" value="ECO:0007669"/>
    <property type="project" value="TreeGrafter"/>
</dbReference>
<evidence type="ECO:0000256" key="5">
    <source>
        <dbReference type="ARBA" id="ARBA00023136"/>
    </source>
</evidence>
<proteinExistence type="predicted"/>
<dbReference type="GeneID" id="14917533"/>
<feature type="chain" id="PRO_5003990419" evidence="8">
    <location>
        <begin position="29"/>
        <end position="456"/>
    </location>
</feature>
<feature type="compositionally biased region" description="Basic and acidic residues" evidence="6">
    <location>
        <begin position="427"/>
        <end position="437"/>
    </location>
</feature>
<dbReference type="Proteomes" id="UP000011083">
    <property type="component" value="Unassembled WGS sequence"/>
</dbReference>
<evidence type="ECO:0000256" key="6">
    <source>
        <dbReference type="SAM" id="MobiDB-lite"/>
    </source>
</evidence>
<comment type="subcellular location">
    <subcellularLocation>
        <location evidence="1">Membrane</location>
        <topology evidence="1">Multi-pass membrane protein</topology>
    </subcellularLocation>
</comment>
<evidence type="ECO:0000256" key="4">
    <source>
        <dbReference type="ARBA" id="ARBA00022989"/>
    </source>
</evidence>
<evidence type="ECO:0000256" key="1">
    <source>
        <dbReference type="ARBA" id="ARBA00004141"/>
    </source>
</evidence>
<keyword evidence="4 7" id="KW-1133">Transmembrane helix</keyword>
<dbReference type="GO" id="GO:0016020">
    <property type="term" value="C:membrane"/>
    <property type="evidence" value="ECO:0007669"/>
    <property type="project" value="UniProtKB-SubCell"/>
</dbReference>
<evidence type="ECO:0000259" key="10">
    <source>
        <dbReference type="Pfam" id="PF21904"/>
    </source>
</evidence>
<dbReference type="KEGG" id="acan:ACA1_383450"/>
<evidence type="ECO:0000256" key="7">
    <source>
        <dbReference type="SAM" id="Phobius"/>
    </source>
</evidence>
<dbReference type="OrthoDB" id="29657at2759"/>
<evidence type="ECO:0000256" key="8">
    <source>
        <dbReference type="SAM" id="SignalP"/>
    </source>
</evidence>
<feature type="transmembrane region" description="Helical" evidence="7">
    <location>
        <begin position="353"/>
        <end position="375"/>
    </location>
</feature>
<keyword evidence="12" id="KW-1185">Reference proteome</keyword>
<keyword evidence="3 8" id="KW-0732">Signal</keyword>
<keyword evidence="11" id="KW-0675">Receptor</keyword>
<evidence type="ECO:0000259" key="9">
    <source>
        <dbReference type="Pfam" id="PF06814"/>
    </source>
</evidence>
<feature type="region of interest" description="Disordered" evidence="6">
    <location>
        <begin position="420"/>
        <end position="441"/>
    </location>
</feature>
<dbReference type="InterPro" id="IPR053937">
    <property type="entry name" value="GOST_TM"/>
</dbReference>
<dbReference type="InterPro" id="IPR054103">
    <property type="entry name" value="CAND6-7_N"/>
</dbReference>
<gene>
    <name evidence="11" type="ORF">ACA1_383450</name>
</gene>
<evidence type="ECO:0000256" key="3">
    <source>
        <dbReference type="ARBA" id="ARBA00022729"/>
    </source>
</evidence>
<evidence type="ECO:0000256" key="2">
    <source>
        <dbReference type="ARBA" id="ARBA00022692"/>
    </source>
</evidence>
<dbReference type="RefSeq" id="XP_004338827.1">
    <property type="nucleotide sequence ID" value="XM_004338779.1"/>
</dbReference>
<keyword evidence="2 7" id="KW-0812">Transmembrane</keyword>
<evidence type="ECO:0000313" key="12">
    <source>
        <dbReference type="Proteomes" id="UP000011083"/>
    </source>
</evidence>
<dbReference type="PANTHER" id="PTHR21229:SF2">
    <property type="entry name" value="RE59932P"/>
    <property type="match status" value="1"/>
</dbReference>
<dbReference type="Pfam" id="PF06814">
    <property type="entry name" value="GOST_TM"/>
    <property type="match status" value="1"/>
</dbReference>
<feature type="transmembrane region" description="Helical" evidence="7">
    <location>
        <begin position="214"/>
        <end position="236"/>
    </location>
</feature>
<dbReference type="VEuPathDB" id="AmoebaDB:ACA1_383450"/>
<feature type="transmembrane region" description="Helical" evidence="7">
    <location>
        <begin position="182"/>
        <end position="202"/>
    </location>
</feature>
<protein>
    <submittedName>
        <fullName evidence="11">G protein coupled receptor, putative</fullName>
    </submittedName>
</protein>
<dbReference type="EMBL" id="KB007982">
    <property type="protein sequence ID" value="ELR16814.1"/>
    <property type="molecule type" value="Genomic_DNA"/>
</dbReference>
<feature type="signal peptide" evidence="8">
    <location>
        <begin position="1"/>
        <end position="28"/>
    </location>
</feature>
<feature type="transmembrane region" description="Helical" evidence="7">
    <location>
        <begin position="248"/>
        <end position="274"/>
    </location>
</feature>
<organism evidence="11 12">
    <name type="scientific">Acanthamoeba castellanii (strain ATCC 30010 / Neff)</name>
    <dbReference type="NCBI Taxonomy" id="1257118"/>
    <lineage>
        <taxon>Eukaryota</taxon>
        <taxon>Amoebozoa</taxon>
        <taxon>Discosea</taxon>
        <taxon>Longamoebia</taxon>
        <taxon>Centramoebida</taxon>
        <taxon>Acanthamoebidae</taxon>
        <taxon>Acanthamoeba</taxon>
    </lineage>
</organism>
<reference evidence="11 12" key="1">
    <citation type="journal article" date="2013" name="Genome Biol.">
        <title>Genome of Acanthamoeba castellanii highlights extensive lateral gene transfer and early evolution of tyrosine kinase signaling.</title>
        <authorList>
            <person name="Clarke M."/>
            <person name="Lohan A.J."/>
            <person name="Liu B."/>
            <person name="Lagkouvardos I."/>
            <person name="Roy S."/>
            <person name="Zafar N."/>
            <person name="Bertelli C."/>
            <person name="Schilde C."/>
            <person name="Kianianmomeni A."/>
            <person name="Burglin T.R."/>
            <person name="Frech C."/>
            <person name="Turcotte B."/>
            <person name="Kopec K.O."/>
            <person name="Synnott J.M."/>
            <person name="Choo C."/>
            <person name="Paponov I."/>
            <person name="Finkler A."/>
            <person name="Soon Heng Tan C."/>
            <person name="Hutchins A.P."/>
            <person name="Weinmeier T."/>
            <person name="Rattei T."/>
            <person name="Chu J.S."/>
            <person name="Gimenez G."/>
            <person name="Irimia M."/>
            <person name="Rigden D.J."/>
            <person name="Fitzpatrick D.A."/>
            <person name="Lorenzo-Morales J."/>
            <person name="Bateman A."/>
            <person name="Chiu C.H."/>
            <person name="Tang P."/>
            <person name="Hegemann P."/>
            <person name="Fromm H."/>
            <person name="Raoult D."/>
            <person name="Greub G."/>
            <person name="Miranda-Saavedra D."/>
            <person name="Chen N."/>
            <person name="Nash P."/>
            <person name="Ginger M.L."/>
            <person name="Horn M."/>
            <person name="Schaap P."/>
            <person name="Caler L."/>
            <person name="Loftus B."/>
        </authorList>
    </citation>
    <scope>NUCLEOTIDE SEQUENCE [LARGE SCALE GENOMIC DNA]</scope>
    <source>
        <strain evidence="11 12">Neff</strain>
    </source>
</reference>
<name>L8GUE6_ACACF</name>
<dbReference type="OMA" id="FANCHPQ"/>
<accession>L8GUE6</accession>
<feature type="transmembrane region" description="Helical" evidence="7">
    <location>
        <begin position="286"/>
        <end position="305"/>
    </location>
</feature>
<keyword evidence="5 7" id="KW-0472">Membrane</keyword>
<feature type="domain" description="CAND6/7 N-terminal" evidence="10">
    <location>
        <begin position="32"/>
        <end position="166"/>
    </location>
</feature>
<evidence type="ECO:0000313" key="11">
    <source>
        <dbReference type="EMBL" id="ELR16814.1"/>
    </source>
</evidence>
<dbReference type="AlphaFoldDB" id="L8GUE6"/>
<sequence length="456" mass="51903">MMRDRRQTLMGCFLIFCLVAFLAPTANGLIHKLSIKNDRRLAFRIETFGFFTGGVMEMAIENFKVVDDKGSLWDDLSAGFIIKHIETDSGSFIEETDASKCVSLLDEPERGDTIAVKVTKPSKENEKQSKVITIDKTRPEGFYTVVFLNCQPGTYVSFDLTLTNYNPGPNYLSAGLTALPTLYAMLFVVWTVILGVWLFHFMRGQGKRIFRIHHLVTGIILLKLLTLLFEAIEFHYKKTTGHPGGWVIAYYIFSGLKGTMMFVVIALIGTGWAFIKPFLGEKDKNIFLVVIPLQILANIAIIVLEETAPEVLRLVDIICCGAILVPIIWSIKHLRDAAAIDGKAKRNMEKLKLFREFYLLVVTYIYFTRIIVFLLDATLHYQYVWLGEFFTELATLIFWGLTGYKFRPVADNPYLKLDDEEEDAEREEAQRQSRTEAGETIVMEPLEPKNIDVTIN</sequence>
<feature type="domain" description="GOST seven transmembrane" evidence="9">
    <location>
        <begin position="180"/>
        <end position="413"/>
    </location>
</feature>